<feature type="compositionally biased region" description="Polar residues" evidence="11">
    <location>
        <begin position="606"/>
        <end position="615"/>
    </location>
</feature>
<feature type="compositionally biased region" description="Polar residues" evidence="11">
    <location>
        <begin position="1683"/>
        <end position="1697"/>
    </location>
</feature>
<feature type="region of interest" description="Disordered" evidence="11">
    <location>
        <begin position="1578"/>
        <end position="1645"/>
    </location>
</feature>
<evidence type="ECO:0000256" key="2">
    <source>
        <dbReference type="ARBA" id="ARBA00022679"/>
    </source>
</evidence>
<feature type="region of interest" description="Disordered" evidence="11">
    <location>
        <begin position="1821"/>
        <end position="1867"/>
    </location>
</feature>
<feature type="compositionally biased region" description="Low complexity" evidence="11">
    <location>
        <begin position="93"/>
        <end position="107"/>
    </location>
</feature>
<evidence type="ECO:0000256" key="9">
    <source>
        <dbReference type="PROSITE-ProRule" id="PRU00091"/>
    </source>
</evidence>
<evidence type="ECO:0000259" key="13">
    <source>
        <dbReference type="PROSITE" id="PS51455"/>
    </source>
</evidence>
<dbReference type="InterPro" id="IPR011011">
    <property type="entry name" value="Znf_FYVE_PHD"/>
</dbReference>
<dbReference type="PROSITE" id="PS51455">
    <property type="entry name" value="PIPK"/>
    <property type="match status" value="1"/>
</dbReference>
<dbReference type="CDD" id="cd15725">
    <property type="entry name" value="FYVE_PIKfyve_Fab1"/>
    <property type="match status" value="1"/>
</dbReference>
<dbReference type="PROSITE" id="PS00518">
    <property type="entry name" value="ZF_RING_1"/>
    <property type="match status" value="1"/>
</dbReference>
<keyword evidence="5 9" id="KW-0863">Zinc-finger</keyword>
<feature type="region of interest" description="Disordered" evidence="11">
    <location>
        <begin position="1"/>
        <end position="20"/>
    </location>
</feature>
<dbReference type="Pfam" id="PF01363">
    <property type="entry name" value="FYVE"/>
    <property type="match status" value="1"/>
</dbReference>
<dbReference type="Gene3D" id="3.30.810.10">
    <property type="entry name" value="2-Layer Sandwich"/>
    <property type="match status" value="1"/>
</dbReference>
<comment type="caution">
    <text evidence="14">The sequence shown here is derived from an EMBL/GenBank/DDBJ whole genome shotgun (WGS) entry which is preliminary data.</text>
</comment>
<feature type="region of interest" description="Disordered" evidence="11">
    <location>
        <begin position="34"/>
        <end position="153"/>
    </location>
</feature>
<feature type="compositionally biased region" description="Basic residues" evidence="11">
    <location>
        <begin position="2398"/>
        <end position="2417"/>
    </location>
</feature>
<evidence type="ECO:0000256" key="5">
    <source>
        <dbReference type="ARBA" id="ARBA00022771"/>
    </source>
</evidence>
<feature type="region of interest" description="Disordered" evidence="11">
    <location>
        <begin position="1719"/>
        <end position="1755"/>
    </location>
</feature>
<dbReference type="InterPro" id="IPR002498">
    <property type="entry name" value="PInositol-4-P-4/5-kinase_core"/>
</dbReference>
<keyword evidence="2 10" id="KW-0808">Transferase</keyword>
<sequence length="2442" mass="271785">MSALTSFDALHEPQSEDPPENVLSKIFQRVKSTLSTSNIAPTPPAPIPSTSDRVNTTSLPTISSSSSTLHTGGTANVHLSTNLANNSAGNNHGNQSSINIQSHNNGSEQHLARIHDKASSTASSSASTTGTSETGSWIVTSDSPSSNSNNNTKLALTSINNSNIASNNQATARQGVTEDNGKDRVSMVRRSYPATASSTTPKRASSLFKVSTLDHSIVQDDDTASLNSLAPPVVSLSPAFGDQSESAGAVMIRPIDSRIVDHTRLSAGDNSTTRDYIHQTLGAKDASYDSDTRSIRSFSSGHQKGNSLTKVIRRLRGEGVNKDYWMADENAKECFGCSASFFMFRRKHHCRICGHIFCSTCAGKIIPGAKLGYEGPLRVCTYCLDIMKQYEQPESGLIDYTTGPSRSTPIPPSIHGHFPQQLPMSPSSNSTQADGTLDGIKKFLHAGQNLFLARSRSNTTTGDQIDGIAGPFRRSLALEDGHLNDPVLDLEIAPFMGEDDDDEGDSLWPSNSPNPVGFLSLHEPHDGLSSDDDFSDYGLRDKIAPLQAPRAEDIRDTFAKDRSPVNRRISIKGNRPNRNLSLSLKTRGLLRSDGSESARSPMDIRTGSSFMTSGSQSLMHTNRHSRAASMVTSAVELNSASLQHMRRLLRQLLTRFEIDSADGWEDVIMKLVLKVSNSIQILGGMDVMQVVKIKKIPGGTAQDTLYIDGVVCTKNLAHKQMSRTLQNPRILILKFALEYQRIENHFISLDPIVKQEKEYLQHLVTRIVALGPHVVIVEKTVSRLALELLLTHNVAVAYNVKSEVTEAIAHSTCADIIPSFDKLAKDPRLGTCGTFEVKTFVHELITNKRKSYMFFHNCPGNLFCSLVLRGGCLETLNKIKKVVRLMVGVSYHLKLETSMMNDQFAMTSAMRDSQMADEEKIEISPDPDISRLQKSLIPYKKTILSSSPFVRFNPPFVLVQMIDDAERLKKIELSATPSSLREIGNAKITFATSSATAIMAKSTGRSQDSGFVEGTYIDISNDFQSKSKAWEDFLITNIGPPDIVPFDYQNLTYLFSKVCTVTKSTCEGPSIRIFQYYVHESDVTLASYLEEICWRANFICTLASCDRPLYDHQRIYAHGDAKVVVTIEPWNSLTTLKKDSIMMWSRCKICNVETPQVYISDDTKNYSFGKFLELIFYQTNLTCRANFCPHDINRNHVRYFGLDSQLVRIERIPIRLYDVNFPPMLVRCKPEFSARTKSQELDLVRSLITRYWDSVLERIKNCIFDVLHPSKIEAAKQELLEMSRNAGVEKKANLQLLQQTYLNSAPTDTLALNMVRIKLYEKAVAWNKTFGDFAREYFNPDRDFRRSTTSQLRRLFDEKEFPVASDRAHHAGLMNDLPMTLDSDGNIESPYEDSYDFTPSDLPYLGSSPTLDIAKPKAEQGDVAALESAIQTATSQIAFPFMEPKVTRRLSMNLMQEFRPKLTHALTSDSILTVTDEDLTDKTKPKESPIVPVIPRIPLPTSRQTTRVSSRLSMVSLPTFDPMSLMHPADRKDMQNPRTGVTGSTGVVSILPVHSGQALPHGAMRNLGERMIIPLARTPTSERPGSSSGSLSPSGKNPFFFNKPRTRRPSDMPSSGNTSSSAVSTLAAHERGYPSTNSLTSTTSLSNRRSLYLARAQGGGIPIPAANPLSNDHTSRPLIGNRNRAQTQPIPGPNGNTRGRYVNPLSNRIQRPLETKLPEIEVFSSVNEATKEESDDDEDYQSEGEGDEPYQPSRGYTFSLIQTDAMDEALGSEDPSTMEATASMRNPGGAGGGGGAGQGSGNGDDFFVDPIMMMFLGDDDYSTDQQQQQQQKQQALSTTGGATTNARNQNVSSSTVGSPPNKSSSVNMSVTGTLTAALAAASKLQQLSEVAEGVERGSLMKTLSNFWQDRNSPNFTPLEYPMQPFEHVFPYSQIIVREDEPSSIIALTLSSPQYVDKLKGIFRGDSTDADNNNNATAPIPTSGTATPAEENTAGSYDSNGNSLMSSASVTEGIYEDIQVFDNSLLSGDGTHMKFSFMDGSTMLYCKMFYMEQFHALRKAAGCEYSYVQSLARCMKWDTTGGKSGSSFLKTRDDRFIMKQLSKIELEAFIKFAPHYFTYMQNAIYNKHPTVLAKIFGFYRVGYKYGALGRSMNMDVLIMENLFYDRKNLQVYDLKGSRRNRFVQPSGKENEVLLDENFIEYMSESPFYIREHAKLQLNQSLQYDTEFLRQFNIMDYSLLVAIADDKKELLVGIVDFIRPFTWDKKLESWVKDAVGSKEPTIVSPAQYRKRFRSAMNRHLDMVPDRWFGVESYFAGSTVHRPTGRPQQYQSIKENEREYEQEQQQREWKSPEGYEQQKQGQMQLHQHHQYSYEQQRQQANRQGKGPSRAGSSESSQLQQHAHRHGDHIHYHQHHHHHSRYNTSLLTADERDGSGHSSQPSSSQH</sequence>
<name>A0ABQ7JTE9_9FUNG</name>
<dbReference type="PROSITE" id="PS50178">
    <property type="entry name" value="ZF_FYVE"/>
    <property type="match status" value="1"/>
</dbReference>
<evidence type="ECO:0000256" key="7">
    <source>
        <dbReference type="ARBA" id="ARBA00022833"/>
    </source>
</evidence>
<dbReference type="InterPro" id="IPR027483">
    <property type="entry name" value="PInositol-4-P-4/5-kinase_C_sf"/>
</dbReference>
<feature type="region of interest" description="Disordered" evidence="11">
    <location>
        <begin position="1771"/>
        <end position="1808"/>
    </location>
</feature>
<dbReference type="InterPro" id="IPR027409">
    <property type="entry name" value="GroEL-like_apical_dom_sf"/>
</dbReference>
<dbReference type="PANTHER" id="PTHR45748">
    <property type="entry name" value="1-PHOSPHATIDYLINOSITOL 3-PHOSPHATE 5-KINASE-RELATED"/>
    <property type="match status" value="1"/>
</dbReference>
<feature type="compositionally biased region" description="Low complexity" evidence="11">
    <location>
        <begin position="119"/>
        <end position="153"/>
    </location>
</feature>
<protein>
    <recommendedName>
        <fullName evidence="1">1-phosphatidylinositol-3-phosphate 5-kinase</fullName>
        <ecNumber evidence="1">2.7.1.150</ecNumber>
    </recommendedName>
</protein>
<dbReference type="Gene3D" id="3.30.800.10">
    <property type="entry name" value="Phosphatidylinositol Phosphate Kinase II Beta"/>
    <property type="match status" value="1"/>
</dbReference>
<evidence type="ECO:0000256" key="6">
    <source>
        <dbReference type="ARBA" id="ARBA00022777"/>
    </source>
</evidence>
<dbReference type="SUPFAM" id="SSF56104">
    <property type="entry name" value="SAICAR synthase-like"/>
    <property type="match status" value="1"/>
</dbReference>
<evidence type="ECO:0000256" key="8">
    <source>
        <dbReference type="ARBA" id="ARBA00022840"/>
    </source>
</evidence>
<feature type="compositionally biased region" description="Polar residues" evidence="11">
    <location>
        <begin position="1835"/>
        <end position="1867"/>
    </location>
</feature>
<feature type="compositionally biased region" description="Low complexity" evidence="11">
    <location>
        <begin position="1825"/>
        <end position="1834"/>
    </location>
</feature>
<dbReference type="InterPro" id="IPR017455">
    <property type="entry name" value="Znf_FYVE-rel"/>
</dbReference>
<dbReference type="Gene3D" id="3.30.40.10">
    <property type="entry name" value="Zinc/RING finger domain, C3HC4 (zinc finger)"/>
    <property type="match status" value="1"/>
</dbReference>
<keyword evidence="15" id="KW-1185">Reference proteome</keyword>
<dbReference type="Pfam" id="PF01504">
    <property type="entry name" value="PIP5K"/>
    <property type="match status" value="1"/>
</dbReference>
<dbReference type="InterPro" id="IPR027484">
    <property type="entry name" value="PInositol-4-P-5-kinase_N"/>
</dbReference>
<keyword evidence="3" id="KW-0479">Metal-binding</keyword>
<keyword evidence="8 10" id="KW-0067">ATP-binding</keyword>
<feature type="compositionally biased region" description="Polar residues" evidence="11">
    <location>
        <begin position="1774"/>
        <end position="1784"/>
    </location>
</feature>
<evidence type="ECO:0000256" key="4">
    <source>
        <dbReference type="ARBA" id="ARBA00022741"/>
    </source>
</evidence>
<feature type="domain" description="PIPK" evidence="13">
    <location>
        <begin position="1971"/>
        <end position="2298"/>
    </location>
</feature>
<dbReference type="Pfam" id="PF00118">
    <property type="entry name" value="Cpn60_TCP1"/>
    <property type="match status" value="1"/>
</dbReference>
<dbReference type="CDD" id="cd17300">
    <property type="entry name" value="PIPKc_PIKfyve"/>
    <property type="match status" value="1"/>
</dbReference>
<dbReference type="SMART" id="SM00064">
    <property type="entry name" value="FYVE"/>
    <property type="match status" value="1"/>
</dbReference>
<feature type="domain" description="FYVE-type" evidence="12">
    <location>
        <begin position="328"/>
        <end position="388"/>
    </location>
</feature>
<proteinExistence type="predicted"/>
<evidence type="ECO:0000259" key="12">
    <source>
        <dbReference type="PROSITE" id="PS50178"/>
    </source>
</evidence>
<evidence type="ECO:0000313" key="15">
    <source>
        <dbReference type="Proteomes" id="UP001194696"/>
    </source>
</evidence>
<feature type="compositionally biased region" description="Acidic residues" evidence="11">
    <location>
        <begin position="1733"/>
        <end position="1748"/>
    </location>
</feature>
<feature type="region of interest" description="Disordered" evidence="11">
    <location>
        <begin position="496"/>
        <end position="516"/>
    </location>
</feature>
<evidence type="ECO:0000256" key="3">
    <source>
        <dbReference type="ARBA" id="ARBA00022723"/>
    </source>
</evidence>
<feature type="compositionally biased region" description="Low complexity" evidence="11">
    <location>
        <begin position="2432"/>
        <end position="2442"/>
    </location>
</feature>
<dbReference type="EC" id="2.7.1.150" evidence="1"/>
<feature type="region of interest" description="Disordered" evidence="11">
    <location>
        <begin position="1965"/>
        <end position="2001"/>
    </location>
</feature>
<organism evidence="14 15">
    <name type="scientific">Linnemannia gamsii</name>
    <dbReference type="NCBI Taxonomy" id="64522"/>
    <lineage>
        <taxon>Eukaryota</taxon>
        <taxon>Fungi</taxon>
        <taxon>Fungi incertae sedis</taxon>
        <taxon>Mucoromycota</taxon>
        <taxon>Mortierellomycotina</taxon>
        <taxon>Mortierellomycetes</taxon>
        <taxon>Mortierellales</taxon>
        <taxon>Mortierellaceae</taxon>
        <taxon>Linnemannia</taxon>
    </lineage>
</organism>
<dbReference type="SUPFAM" id="SSF57903">
    <property type="entry name" value="FYVE/PHD zinc finger"/>
    <property type="match status" value="1"/>
</dbReference>
<dbReference type="Proteomes" id="UP001194696">
    <property type="component" value="Unassembled WGS sequence"/>
</dbReference>
<gene>
    <name evidence="14" type="primary">FAB1</name>
    <name evidence="14" type="ORF">BGZ96_010877</name>
</gene>
<dbReference type="InterPro" id="IPR000306">
    <property type="entry name" value="Znf_FYVE"/>
</dbReference>
<dbReference type="EMBL" id="JAAAIM010000732">
    <property type="protein sequence ID" value="KAG0284787.1"/>
    <property type="molecule type" value="Genomic_DNA"/>
</dbReference>
<feature type="region of interest" description="Disordered" evidence="11">
    <location>
        <begin position="2331"/>
        <end position="2442"/>
    </location>
</feature>
<evidence type="ECO:0000256" key="11">
    <source>
        <dbReference type="SAM" id="MobiDB-lite"/>
    </source>
</evidence>
<feature type="compositionally biased region" description="Polar residues" evidence="11">
    <location>
        <begin position="2387"/>
        <end position="2397"/>
    </location>
</feature>
<feature type="compositionally biased region" description="Polar residues" evidence="11">
    <location>
        <begin position="77"/>
        <end position="92"/>
    </location>
</feature>
<feature type="region of interest" description="Disordered" evidence="11">
    <location>
        <begin position="591"/>
        <end position="615"/>
    </location>
</feature>
<dbReference type="SUPFAM" id="SSF52029">
    <property type="entry name" value="GroEL apical domain-like"/>
    <property type="match status" value="1"/>
</dbReference>
<feature type="compositionally biased region" description="Polar residues" evidence="11">
    <location>
        <begin position="1992"/>
        <end position="2001"/>
    </location>
</feature>
<feature type="region of interest" description="Disordered" evidence="11">
    <location>
        <begin position="1660"/>
        <end position="1702"/>
    </location>
</feature>
<dbReference type="Gene3D" id="3.50.7.10">
    <property type="entry name" value="GroEL"/>
    <property type="match status" value="1"/>
</dbReference>
<feature type="compositionally biased region" description="Polar residues" evidence="11">
    <location>
        <begin position="2369"/>
        <end position="2379"/>
    </location>
</feature>
<feature type="compositionally biased region" description="Basic and acidic residues" evidence="11">
    <location>
        <begin position="2331"/>
        <end position="2350"/>
    </location>
</feature>
<feature type="compositionally biased region" description="Low complexity" evidence="11">
    <location>
        <begin position="1579"/>
        <end position="1595"/>
    </location>
</feature>
<reference evidence="14 15" key="1">
    <citation type="journal article" date="2020" name="Fungal Divers.">
        <title>Resolving the Mortierellaceae phylogeny through synthesis of multi-gene phylogenetics and phylogenomics.</title>
        <authorList>
            <person name="Vandepol N."/>
            <person name="Liber J."/>
            <person name="Desiro A."/>
            <person name="Na H."/>
            <person name="Kennedy M."/>
            <person name="Barry K."/>
            <person name="Grigoriev I.V."/>
            <person name="Miller A.N."/>
            <person name="O'Donnell K."/>
            <person name="Stajich J.E."/>
            <person name="Bonito G."/>
        </authorList>
    </citation>
    <scope>NUCLEOTIDE SEQUENCE [LARGE SCALE GENOMIC DNA]</scope>
    <source>
        <strain evidence="14 15">AD045</strain>
    </source>
</reference>
<evidence type="ECO:0000256" key="10">
    <source>
        <dbReference type="PROSITE-ProRule" id="PRU00781"/>
    </source>
</evidence>
<dbReference type="SMART" id="SM00330">
    <property type="entry name" value="PIPKc"/>
    <property type="match status" value="1"/>
</dbReference>
<feature type="compositionally biased region" description="Low complexity" evidence="11">
    <location>
        <begin position="1614"/>
        <end position="1624"/>
    </location>
</feature>
<evidence type="ECO:0000256" key="1">
    <source>
        <dbReference type="ARBA" id="ARBA00012009"/>
    </source>
</evidence>
<feature type="compositionally biased region" description="Gly residues" evidence="11">
    <location>
        <begin position="1788"/>
        <end position="1802"/>
    </location>
</feature>
<keyword evidence="7" id="KW-0862">Zinc</keyword>
<dbReference type="PANTHER" id="PTHR45748:SF7">
    <property type="entry name" value="1-PHOSPHATIDYLINOSITOL 3-PHOSPHATE 5-KINASE-RELATED"/>
    <property type="match status" value="1"/>
</dbReference>
<dbReference type="InterPro" id="IPR013083">
    <property type="entry name" value="Znf_RING/FYVE/PHD"/>
</dbReference>
<dbReference type="InterPro" id="IPR017907">
    <property type="entry name" value="Znf_RING_CS"/>
</dbReference>
<evidence type="ECO:0000313" key="14">
    <source>
        <dbReference type="EMBL" id="KAG0284787.1"/>
    </source>
</evidence>
<feature type="compositionally biased region" description="Low complexity" evidence="11">
    <location>
        <begin position="1635"/>
        <end position="1645"/>
    </location>
</feature>
<keyword evidence="4 10" id="KW-0547">Nucleotide-binding</keyword>
<accession>A0ABQ7JTE9</accession>
<dbReference type="InterPro" id="IPR044769">
    <property type="entry name" value="PIKfyve_PIPKc"/>
</dbReference>
<feature type="compositionally biased region" description="Low complexity" evidence="11">
    <location>
        <begin position="48"/>
        <end position="74"/>
    </location>
</feature>
<dbReference type="CDD" id="cd03334">
    <property type="entry name" value="Fab1_TCP"/>
    <property type="match status" value="1"/>
</dbReference>
<dbReference type="InterPro" id="IPR002423">
    <property type="entry name" value="Cpn60/GroEL/TCP-1"/>
</dbReference>
<keyword evidence="6 10" id="KW-0418">Kinase</keyword>